<organism evidence="1 2">
    <name type="scientific">Peronosclerospora sorghi</name>
    <dbReference type="NCBI Taxonomy" id="230839"/>
    <lineage>
        <taxon>Eukaryota</taxon>
        <taxon>Sar</taxon>
        <taxon>Stramenopiles</taxon>
        <taxon>Oomycota</taxon>
        <taxon>Peronosporomycetes</taxon>
        <taxon>Peronosporales</taxon>
        <taxon>Peronosporaceae</taxon>
        <taxon>Peronosclerospora</taxon>
    </lineage>
</organism>
<gene>
    <name evidence="1" type="ORF">PsorP6_001781</name>
</gene>
<sequence length="227" mass="23803">MPQSSDSVSVATFKEDAPAAAAPMFGAQDTFADAKAVASSQLLVTSSQHASGTPAATASVEQVQSASRFGTPAGVDVRNPFDANRASIATKDARQIEEHELRTRDTGDLFGSSSCTTGFPSSFPRPTSPSSSMYQTHNEISNQVESGSQRSADSVRTQSTHTTVQARGMQIATCLDTGNSSQLDGEMQAATNSRLNTIRSTTASNHLKQQPHSSAHTVLHGANQSSN</sequence>
<evidence type="ECO:0000313" key="2">
    <source>
        <dbReference type="Proteomes" id="UP001163321"/>
    </source>
</evidence>
<proteinExistence type="predicted"/>
<keyword evidence="2" id="KW-1185">Reference proteome</keyword>
<dbReference type="Proteomes" id="UP001163321">
    <property type="component" value="Chromosome 1"/>
</dbReference>
<evidence type="ECO:0000313" key="1">
    <source>
        <dbReference type="EMBL" id="KAI9922866.1"/>
    </source>
</evidence>
<reference evidence="1 2" key="1">
    <citation type="journal article" date="2022" name="bioRxiv">
        <title>The genome of the oomycete Peronosclerospora sorghi, a cosmopolitan pathogen of maize and sorghum, is inflated with dispersed pseudogenes.</title>
        <authorList>
            <person name="Fletcher K."/>
            <person name="Martin F."/>
            <person name="Isakeit T."/>
            <person name="Cavanaugh K."/>
            <person name="Magill C."/>
            <person name="Michelmore R."/>
        </authorList>
    </citation>
    <scope>NUCLEOTIDE SEQUENCE [LARGE SCALE GENOMIC DNA]</scope>
    <source>
        <strain evidence="1">P6</strain>
    </source>
</reference>
<protein>
    <submittedName>
        <fullName evidence="1">Uncharacterized protein</fullName>
    </submittedName>
</protein>
<accession>A0ACC0WYU5</accession>
<name>A0ACC0WYU5_9STRA</name>
<comment type="caution">
    <text evidence="1">The sequence shown here is derived from an EMBL/GenBank/DDBJ whole genome shotgun (WGS) entry which is preliminary data.</text>
</comment>
<dbReference type="EMBL" id="CM047580">
    <property type="protein sequence ID" value="KAI9922866.1"/>
    <property type="molecule type" value="Genomic_DNA"/>
</dbReference>